<evidence type="ECO:0000313" key="1">
    <source>
        <dbReference type="EMBL" id="GAG29046.1"/>
    </source>
</evidence>
<comment type="caution">
    <text evidence="1">The sequence shown here is derived from an EMBL/GenBank/DDBJ whole genome shotgun (WGS) entry which is preliminary data.</text>
</comment>
<dbReference type="AlphaFoldDB" id="X0XWA4"/>
<dbReference type="EMBL" id="BARS01046361">
    <property type="protein sequence ID" value="GAG29046.1"/>
    <property type="molecule type" value="Genomic_DNA"/>
</dbReference>
<name>X0XWA4_9ZZZZ</name>
<protein>
    <submittedName>
        <fullName evidence="1">Uncharacterized protein</fullName>
    </submittedName>
</protein>
<reference evidence="1" key="1">
    <citation type="journal article" date="2014" name="Front. Microbiol.">
        <title>High frequency of phylogenetically diverse reductive dehalogenase-homologous genes in deep subseafloor sedimentary metagenomes.</title>
        <authorList>
            <person name="Kawai M."/>
            <person name="Futagami T."/>
            <person name="Toyoda A."/>
            <person name="Takaki Y."/>
            <person name="Nishi S."/>
            <person name="Hori S."/>
            <person name="Arai W."/>
            <person name="Tsubouchi T."/>
            <person name="Morono Y."/>
            <person name="Uchiyama I."/>
            <person name="Ito T."/>
            <person name="Fujiyama A."/>
            <person name="Inagaki F."/>
            <person name="Takami H."/>
        </authorList>
    </citation>
    <scope>NUCLEOTIDE SEQUENCE</scope>
    <source>
        <strain evidence="1">Expedition CK06-06</strain>
    </source>
</reference>
<accession>X0XWA4</accession>
<gene>
    <name evidence="1" type="ORF">S01H1_69793</name>
</gene>
<proteinExistence type="predicted"/>
<organism evidence="1">
    <name type="scientific">marine sediment metagenome</name>
    <dbReference type="NCBI Taxonomy" id="412755"/>
    <lineage>
        <taxon>unclassified sequences</taxon>
        <taxon>metagenomes</taxon>
        <taxon>ecological metagenomes</taxon>
    </lineage>
</organism>
<sequence>MNLRSFDGGYANSLNDLQIGSYQTIKAKQKEAISCASSRFEPQEVEDAASGVGDASSVLK</sequence>